<evidence type="ECO:0000313" key="2">
    <source>
        <dbReference type="Proteomes" id="UP001054945"/>
    </source>
</evidence>
<organism evidence="1 2">
    <name type="scientific">Caerostris extrusa</name>
    <name type="common">Bark spider</name>
    <name type="synonym">Caerostris bankana</name>
    <dbReference type="NCBI Taxonomy" id="172846"/>
    <lineage>
        <taxon>Eukaryota</taxon>
        <taxon>Metazoa</taxon>
        <taxon>Ecdysozoa</taxon>
        <taxon>Arthropoda</taxon>
        <taxon>Chelicerata</taxon>
        <taxon>Arachnida</taxon>
        <taxon>Araneae</taxon>
        <taxon>Araneomorphae</taxon>
        <taxon>Entelegynae</taxon>
        <taxon>Araneoidea</taxon>
        <taxon>Araneidae</taxon>
        <taxon>Caerostris</taxon>
    </lineage>
</organism>
<sequence>MMAHVKYQTTFFKFVQLWNNLPQGSVKSFTMFNVMVNDLICNPTTISRIICLAFSYNMVIYTTGADISVSNNRVNESMKAWKIGIVKMLSVGIVKCDLSLLSNLSSNGKNRLGRCQEKTPIK</sequence>
<keyword evidence="2" id="KW-1185">Reference proteome</keyword>
<dbReference type="EMBL" id="BPLR01003932">
    <property type="protein sequence ID" value="GIX90347.1"/>
    <property type="molecule type" value="Genomic_DNA"/>
</dbReference>
<dbReference type="Proteomes" id="UP001054945">
    <property type="component" value="Unassembled WGS sequence"/>
</dbReference>
<reference evidence="1 2" key="1">
    <citation type="submission" date="2021-06" db="EMBL/GenBank/DDBJ databases">
        <title>Caerostris extrusa draft genome.</title>
        <authorList>
            <person name="Kono N."/>
            <person name="Arakawa K."/>
        </authorList>
    </citation>
    <scope>NUCLEOTIDE SEQUENCE [LARGE SCALE GENOMIC DNA]</scope>
</reference>
<accession>A0AAV4NZL2</accession>
<gene>
    <name evidence="1" type="ORF">CEXT_192131</name>
</gene>
<protein>
    <submittedName>
        <fullName evidence="1">Uncharacterized protein</fullName>
    </submittedName>
</protein>
<evidence type="ECO:0000313" key="1">
    <source>
        <dbReference type="EMBL" id="GIX90347.1"/>
    </source>
</evidence>
<name>A0AAV4NZL2_CAEEX</name>
<comment type="caution">
    <text evidence="1">The sequence shown here is derived from an EMBL/GenBank/DDBJ whole genome shotgun (WGS) entry which is preliminary data.</text>
</comment>
<dbReference type="AlphaFoldDB" id="A0AAV4NZL2"/>
<proteinExistence type="predicted"/>